<evidence type="ECO:0000259" key="1">
    <source>
        <dbReference type="Pfam" id="PF03807"/>
    </source>
</evidence>
<gene>
    <name evidence="2" type="ORF">O3I_015885</name>
</gene>
<dbReference type="Pfam" id="PF03807">
    <property type="entry name" value="F420_oxidored"/>
    <property type="match status" value="1"/>
</dbReference>
<feature type="domain" description="Pyrroline-5-carboxylate reductase catalytic N-terminal" evidence="1">
    <location>
        <begin position="2"/>
        <end position="83"/>
    </location>
</feature>
<protein>
    <submittedName>
        <fullName evidence="2">NADP oxidoreductase coenzyme F420-dependent</fullName>
    </submittedName>
</protein>
<evidence type="ECO:0000313" key="2">
    <source>
        <dbReference type="EMBL" id="AFU01138.1"/>
    </source>
</evidence>
<dbReference type="HOGENOM" id="CLU_076368_0_2_11"/>
<reference evidence="2 3" key="1">
    <citation type="journal article" date="2012" name="J. Bacteriol.">
        <title>Complete genome sequence of Nocardia brasiliensis HUJEG-1.</title>
        <authorList>
            <person name="Vera-Cabrera L."/>
            <person name="Ortiz-Lopez R."/>
            <person name="Elizondo-Gonzalez R."/>
            <person name="Perez-Maya A.A."/>
            <person name="Ocampo-Candiani J."/>
        </authorList>
    </citation>
    <scope>NUCLEOTIDE SEQUENCE [LARGE SCALE GENOMIC DNA]</scope>
    <source>
        <strain evidence="3">ATCC 700358</strain>
    </source>
</reference>
<dbReference type="KEGG" id="nbr:O3I_015885"/>
<keyword evidence="3" id="KW-1185">Reference proteome</keyword>
<organism evidence="2 3">
    <name type="scientific">Nocardia brasiliensis (strain ATCC 700358 / HUJEG-1)</name>
    <dbReference type="NCBI Taxonomy" id="1133849"/>
    <lineage>
        <taxon>Bacteria</taxon>
        <taxon>Bacillati</taxon>
        <taxon>Actinomycetota</taxon>
        <taxon>Actinomycetes</taxon>
        <taxon>Mycobacteriales</taxon>
        <taxon>Nocardiaceae</taxon>
        <taxon>Nocardia</taxon>
    </lineage>
</organism>
<dbReference type="InterPro" id="IPR036291">
    <property type="entry name" value="NAD(P)-bd_dom_sf"/>
</dbReference>
<proteinExistence type="predicted"/>
<sequence length="241" mass="25803">MIGGTLARLLAANGYEVVVANSGDPAALTEEFADLPGIEPVWARVAATDTDLTIVSVPYAAVPRLARTVFADTAGPAVLDTGNYFPQRDLALPGFDTDTVDSVWVAHQLGRTVYKAFNTIHAFLLEQAGRPAGAPDRIALPVAGPVGAEKRGVLDLVDAVGFDPVDAGELETSWRQHMDTPVFLAELEPAGVRAALDRAEPQRPDFIIDPARVAAQDDLARRWHPSERLRAGMMRAYGIAL</sequence>
<accession>K0ENE1</accession>
<dbReference type="EMBL" id="CP003876">
    <property type="protein sequence ID" value="AFU01138.1"/>
    <property type="molecule type" value="Genomic_DNA"/>
</dbReference>
<dbReference type="AlphaFoldDB" id="K0ENE1"/>
<dbReference type="Proteomes" id="UP000006304">
    <property type="component" value="Chromosome"/>
</dbReference>
<dbReference type="InterPro" id="IPR028939">
    <property type="entry name" value="P5C_Rdtase_cat_N"/>
</dbReference>
<dbReference type="Gene3D" id="3.40.50.720">
    <property type="entry name" value="NAD(P)-binding Rossmann-like Domain"/>
    <property type="match status" value="1"/>
</dbReference>
<dbReference type="SUPFAM" id="SSF51735">
    <property type="entry name" value="NAD(P)-binding Rossmann-fold domains"/>
    <property type="match status" value="1"/>
</dbReference>
<dbReference type="STRING" id="1133849.O3I_015885"/>
<name>K0ENE1_NOCB7</name>
<dbReference type="eggNOG" id="COG2085">
    <property type="taxonomic scope" value="Bacteria"/>
</dbReference>
<evidence type="ECO:0000313" key="3">
    <source>
        <dbReference type="Proteomes" id="UP000006304"/>
    </source>
</evidence>